<evidence type="ECO:0000256" key="1">
    <source>
        <dbReference type="SAM" id="MobiDB-lite"/>
    </source>
</evidence>
<evidence type="ECO:0000313" key="2">
    <source>
        <dbReference type="EMBL" id="KAK1129594.1"/>
    </source>
</evidence>
<proteinExistence type="predicted"/>
<comment type="caution">
    <text evidence="2">The sequence shown here is derived from an EMBL/GenBank/DDBJ whole genome shotgun (WGS) entry which is preliminary data.</text>
</comment>
<dbReference type="EMBL" id="JAHYIQ010000008">
    <property type="protein sequence ID" value="KAK1129594.1"/>
    <property type="molecule type" value="Genomic_DNA"/>
</dbReference>
<dbReference type="AlphaFoldDB" id="A0AA40G2I1"/>
<sequence>MSNLRNESSVSDSFLFPVARSIKSKFKRFHAVSSDSCRISFFSPNKPPFRCGNYGETEFSVEYKRYSKQTILFPRRSSGDESASFSRPKSDGVACTSKATSNRTEDYPQKRSFHFFFLDSIVQSFR</sequence>
<accession>A0AA40G2I1</accession>
<organism evidence="2 3">
    <name type="scientific">Melipona bicolor</name>
    <dbReference type="NCBI Taxonomy" id="60889"/>
    <lineage>
        <taxon>Eukaryota</taxon>
        <taxon>Metazoa</taxon>
        <taxon>Ecdysozoa</taxon>
        <taxon>Arthropoda</taxon>
        <taxon>Hexapoda</taxon>
        <taxon>Insecta</taxon>
        <taxon>Pterygota</taxon>
        <taxon>Neoptera</taxon>
        <taxon>Endopterygota</taxon>
        <taxon>Hymenoptera</taxon>
        <taxon>Apocrita</taxon>
        <taxon>Aculeata</taxon>
        <taxon>Apoidea</taxon>
        <taxon>Anthophila</taxon>
        <taxon>Apidae</taxon>
        <taxon>Melipona</taxon>
    </lineage>
</organism>
<reference evidence="2" key="1">
    <citation type="submission" date="2021-10" db="EMBL/GenBank/DDBJ databases">
        <title>Melipona bicolor Genome sequencing and assembly.</title>
        <authorList>
            <person name="Araujo N.S."/>
            <person name="Arias M.C."/>
        </authorList>
    </citation>
    <scope>NUCLEOTIDE SEQUENCE</scope>
    <source>
        <strain evidence="2">USP_2M_L1-L4_2017</strain>
        <tissue evidence="2">Whole body</tissue>
    </source>
</reference>
<keyword evidence="3" id="KW-1185">Reference proteome</keyword>
<gene>
    <name evidence="2" type="ORF">K0M31_019309</name>
</gene>
<feature type="region of interest" description="Disordered" evidence="1">
    <location>
        <begin position="76"/>
        <end position="105"/>
    </location>
</feature>
<name>A0AA40G2I1_9HYME</name>
<evidence type="ECO:0000313" key="3">
    <source>
        <dbReference type="Proteomes" id="UP001177670"/>
    </source>
</evidence>
<protein>
    <submittedName>
        <fullName evidence="2">Uncharacterized protein</fullName>
    </submittedName>
</protein>
<dbReference type="Proteomes" id="UP001177670">
    <property type="component" value="Unassembled WGS sequence"/>
</dbReference>